<proteinExistence type="predicted"/>
<reference evidence="2 3" key="1">
    <citation type="submission" date="2024-11" db="EMBL/GenBank/DDBJ databases">
        <title>Draft genome sequences of two bacteria associated to sugarcane roots in Colombia.</title>
        <authorList>
            <person name="Pardo-Diaz S."/>
            <person name="Masmela-Mendoza J."/>
            <person name="Delgadillo-Duran P."/>
            <person name="Bautista E.J."/>
            <person name="Rojas-Tapias D.F."/>
        </authorList>
    </citation>
    <scope>NUCLEOTIDE SEQUENCE [LARGE SCALE GENOMIC DNA]</scope>
    <source>
        <strain evidence="2 3">Ap18</strain>
    </source>
</reference>
<dbReference type="Proteomes" id="UP001628281">
    <property type="component" value="Unassembled WGS sequence"/>
</dbReference>
<sequence>MCQGFDVTYITRLNAPDKPAFKQLGQRCRIHRVPVGPPRELSPGEVGAMIDELEIATRPILCGQASGVTVLHSQYWIAGEVCRRINRPLGLRHIHHMLSFGRQKRSLGEEARPTDALRDACEQTVFDAVDLLVAQCPSEARDLLTLYPELGHRRIVVIPHGVDPDVFTP</sequence>
<evidence type="ECO:0000313" key="3">
    <source>
        <dbReference type="Proteomes" id="UP001628281"/>
    </source>
</evidence>
<comment type="caution">
    <text evidence="2">The sequence shown here is derived from an EMBL/GenBank/DDBJ whole genome shotgun (WGS) entry which is preliminary data.</text>
</comment>
<dbReference type="Gene3D" id="3.40.50.2000">
    <property type="entry name" value="Glycogen Phosphorylase B"/>
    <property type="match status" value="1"/>
</dbReference>
<dbReference type="SUPFAM" id="SSF53756">
    <property type="entry name" value="UDP-Glycosyltransferase/glycogen phosphorylase"/>
    <property type="match status" value="1"/>
</dbReference>
<keyword evidence="3" id="KW-1185">Reference proteome</keyword>
<organism evidence="2 3">
    <name type="scientific">Azospirillum argentinense</name>
    <dbReference type="NCBI Taxonomy" id="2970906"/>
    <lineage>
        <taxon>Bacteria</taxon>
        <taxon>Pseudomonadati</taxon>
        <taxon>Pseudomonadota</taxon>
        <taxon>Alphaproteobacteria</taxon>
        <taxon>Rhodospirillales</taxon>
        <taxon>Azospirillaceae</taxon>
        <taxon>Azospirillum</taxon>
    </lineage>
</organism>
<feature type="domain" description="Glycosyltransferase subfamily 4-like N-terminal" evidence="1">
    <location>
        <begin position="3"/>
        <end position="161"/>
    </location>
</feature>
<name>A0ABW8VL73_9PROT</name>
<dbReference type="EMBL" id="JBJLSN010000128">
    <property type="protein sequence ID" value="MFL7906063.1"/>
    <property type="molecule type" value="Genomic_DNA"/>
</dbReference>
<dbReference type="RefSeq" id="WP_407826095.1">
    <property type="nucleotide sequence ID" value="NZ_JBJLSN010000128.1"/>
</dbReference>
<gene>
    <name evidence="2" type="ORF">ACJ41P_33445</name>
</gene>
<dbReference type="InterPro" id="IPR028098">
    <property type="entry name" value="Glyco_trans_4-like_N"/>
</dbReference>
<accession>A0ABW8VL73</accession>
<evidence type="ECO:0000259" key="1">
    <source>
        <dbReference type="Pfam" id="PF13579"/>
    </source>
</evidence>
<protein>
    <submittedName>
        <fullName evidence="2">Glycosyltransferase</fullName>
    </submittedName>
</protein>
<dbReference type="Pfam" id="PF13579">
    <property type="entry name" value="Glyco_trans_4_4"/>
    <property type="match status" value="1"/>
</dbReference>
<evidence type="ECO:0000313" key="2">
    <source>
        <dbReference type="EMBL" id="MFL7906063.1"/>
    </source>
</evidence>